<evidence type="ECO:0000313" key="2">
    <source>
        <dbReference type="Proteomes" id="UP001597319"/>
    </source>
</evidence>
<dbReference type="Gene3D" id="3.40.390.10">
    <property type="entry name" value="Collagenase (Catalytic Domain)"/>
    <property type="match status" value="1"/>
</dbReference>
<dbReference type="SUPFAM" id="SSF55486">
    <property type="entry name" value="Metalloproteases ('zincins'), catalytic domain"/>
    <property type="match status" value="1"/>
</dbReference>
<dbReference type="GO" id="GO:0008237">
    <property type="term" value="F:metallopeptidase activity"/>
    <property type="evidence" value="ECO:0007669"/>
    <property type="project" value="UniProtKB-KW"/>
</dbReference>
<keyword evidence="1" id="KW-0645">Protease</keyword>
<name>A0ABW5LJA0_9FLAO</name>
<dbReference type="Proteomes" id="UP001597319">
    <property type="component" value="Unassembled WGS sequence"/>
</dbReference>
<accession>A0ABW5LJA0</accession>
<dbReference type="InterPro" id="IPR024079">
    <property type="entry name" value="MetalloPept_cat_dom_sf"/>
</dbReference>
<dbReference type="Pfam" id="PF12388">
    <property type="entry name" value="Peptidase_M57"/>
    <property type="match status" value="1"/>
</dbReference>
<keyword evidence="1" id="KW-0482">Metalloprotease</keyword>
<proteinExistence type="predicted"/>
<evidence type="ECO:0000313" key="1">
    <source>
        <dbReference type="EMBL" id="MFD2564953.1"/>
    </source>
</evidence>
<comment type="caution">
    <text evidence="1">The sequence shown here is derived from an EMBL/GenBank/DDBJ whole genome shotgun (WGS) entry which is preliminary data.</text>
</comment>
<keyword evidence="1" id="KW-0378">Hydrolase</keyword>
<keyword evidence="2" id="KW-1185">Reference proteome</keyword>
<dbReference type="InterPro" id="IPR024653">
    <property type="entry name" value="Peptidase_M10/M27/M57"/>
</dbReference>
<dbReference type="RefSeq" id="WP_378294803.1">
    <property type="nucleotide sequence ID" value="NZ_JBHULE010000035.1"/>
</dbReference>
<sequence length="286" mass="31456">MKNLKLLALCAIVAGCLVSCQKEDISDTAVEEAAEQPTKAQLDKLSRMGVNTEKVTIEDIPLPDGSKERYLVSGDITIPINDLKEYPDMVSENGDSKQYRSDYIVAPQFRNIRILGWTGTGSIYDLTPKMQTALSWAVANYNALPNTLNFILTYGNDQSQVDMVVYRVNGGAGGSAGFPTSAGRPNRYVRINSGLDSNTWSYNVVEHVIGHEIGHSVGFRHQDWYNRWSCNYTGPLPAEPSVSPAAIWIPGTPWSPYADSIMLGCFGTGEDGEFTQSDRDALNILY</sequence>
<dbReference type="PROSITE" id="PS51257">
    <property type="entry name" value="PROKAR_LIPOPROTEIN"/>
    <property type="match status" value="1"/>
</dbReference>
<organism evidence="1 2">
    <name type="scientific">Aquimarina rubra</name>
    <dbReference type="NCBI Taxonomy" id="1920033"/>
    <lineage>
        <taxon>Bacteria</taxon>
        <taxon>Pseudomonadati</taxon>
        <taxon>Bacteroidota</taxon>
        <taxon>Flavobacteriia</taxon>
        <taxon>Flavobacteriales</taxon>
        <taxon>Flavobacteriaceae</taxon>
        <taxon>Aquimarina</taxon>
    </lineage>
</organism>
<reference evidence="2" key="1">
    <citation type="journal article" date="2019" name="Int. J. Syst. Evol. Microbiol.">
        <title>The Global Catalogue of Microorganisms (GCM) 10K type strain sequencing project: providing services to taxonomists for standard genome sequencing and annotation.</title>
        <authorList>
            <consortium name="The Broad Institute Genomics Platform"/>
            <consortium name="The Broad Institute Genome Sequencing Center for Infectious Disease"/>
            <person name="Wu L."/>
            <person name="Ma J."/>
        </authorList>
    </citation>
    <scope>NUCLEOTIDE SEQUENCE [LARGE SCALE GENOMIC DNA]</scope>
    <source>
        <strain evidence="2">KCTC 52274</strain>
    </source>
</reference>
<protein>
    <submittedName>
        <fullName evidence="1">M57 family metalloprotease</fullName>
    </submittedName>
</protein>
<dbReference type="EMBL" id="JBHULE010000035">
    <property type="protein sequence ID" value="MFD2564953.1"/>
    <property type="molecule type" value="Genomic_DNA"/>
</dbReference>
<gene>
    <name evidence="1" type="ORF">ACFSR1_19910</name>
</gene>